<dbReference type="Proteomes" id="UP000039324">
    <property type="component" value="Unassembled WGS sequence"/>
</dbReference>
<gene>
    <name evidence="20" type="ORF">PBRA_002212</name>
</gene>
<comment type="subcellular location">
    <subcellularLocation>
        <location evidence="1">Peroxisome membrane</location>
        <topology evidence="1">Multi-pass membrane protein</topology>
    </subcellularLocation>
</comment>
<dbReference type="PANTHER" id="PTHR48178">
    <property type="entry name" value="PEROXISOME BIOGENESIS FACTOR 2"/>
    <property type="match status" value="1"/>
</dbReference>
<keyword evidence="8 18" id="KW-0863">Zinc-finger</keyword>
<proteinExistence type="inferred from homology"/>
<dbReference type="PANTHER" id="PTHR48178:SF1">
    <property type="entry name" value="PEROXISOME BIOGENESIS FACTOR 2"/>
    <property type="match status" value="1"/>
</dbReference>
<keyword evidence="6" id="KW-0812">Transmembrane</keyword>
<comment type="catalytic activity">
    <reaction evidence="16">
        <text>[E2 ubiquitin-conjugating enzyme]-S-ubiquitinyl-L-cysteine + [acceptor protein]-L-cysteine = [E2 ubiquitin-conjugating enzyme]-L-cysteine + [acceptor protein]-S-ubiquitinyl-L-cysteine.</text>
        <dbReference type="EC" id="2.3.2.36"/>
    </reaction>
</comment>
<keyword evidence="13" id="KW-0472">Membrane</keyword>
<evidence type="ECO:0000256" key="4">
    <source>
        <dbReference type="ARBA" id="ARBA00022448"/>
    </source>
</evidence>
<dbReference type="InterPro" id="IPR006845">
    <property type="entry name" value="Pex_N"/>
</dbReference>
<evidence type="ECO:0000256" key="6">
    <source>
        <dbReference type="ARBA" id="ARBA00022692"/>
    </source>
</evidence>
<dbReference type="GO" id="GO:0061630">
    <property type="term" value="F:ubiquitin protein ligase activity"/>
    <property type="evidence" value="ECO:0007669"/>
    <property type="project" value="UniProtKB-EC"/>
</dbReference>
<comment type="similarity">
    <text evidence="3">Belongs to the pex2/pex10/pex12 family.</text>
</comment>
<dbReference type="OMA" id="WHGLMEL"/>
<dbReference type="OrthoDB" id="1701437at2759"/>
<reference evidence="20 21" key="1">
    <citation type="submission" date="2015-02" db="EMBL/GenBank/DDBJ databases">
        <authorList>
            <person name="Chooi Y.-H."/>
        </authorList>
    </citation>
    <scope>NUCLEOTIDE SEQUENCE [LARGE SCALE GENOMIC DNA]</scope>
    <source>
        <strain evidence="20">E3</strain>
    </source>
</reference>
<keyword evidence="10" id="KW-0862">Zinc</keyword>
<dbReference type="GO" id="GO:0016558">
    <property type="term" value="P:protein import into peroxisome matrix"/>
    <property type="evidence" value="ECO:0007669"/>
    <property type="project" value="InterPro"/>
</dbReference>
<protein>
    <recommendedName>
        <fullName evidence="17">RING-type E3 ubiquitin transferase (cysteine targeting)</fullName>
        <ecNumber evidence="17">2.3.2.36</ecNumber>
    </recommendedName>
    <alternativeName>
        <fullName evidence="15">Peroxin-2</fullName>
    </alternativeName>
</protein>
<dbReference type="Gene3D" id="3.30.40.10">
    <property type="entry name" value="Zinc/RING finger domain, C3HC4 (zinc finger)"/>
    <property type="match status" value="1"/>
</dbReference>
<keyword evidence="5" id="KW-0808">Transferase</keyword>
<name>A0A0G4J3U0_PLABS</name>
<dbReference type="InterPro" id="IPR017907">
    <property type="entry name" value="Znf_RING_CS"/>
</dbReference>
<evidence type="ECO:0000256" key="8">
    <source>
        <dbReference type="ARBA" id="ARBA00022771"/>
    </source>
</evidence>
<evidence type="ECO:0000313" key="20">
    <source>
        <dbReference type="EMBL" id="CEP01946.1"/>
    </source>
</evidence>
<dbReference type="EC" id="2.3.2.36" evidence="17"/>
<evidence type="ECO:0000256" key="7">
    <source>
        <dbReference type="ARBA" id="ARBA00022723"/>
    </source>
</evidence>
<keyword evidence="7" id="KW-0479">Metal-binding</keyword>
<dbReference type="GO" id="GO:0005778">
    <property type="term" value="C:peroxisomal membrane"/>
    <property type="evidence" value="ECO:0007669"/>
    <property type="project" value="UniProtKB-SubCell"/>
</dbReference>
<dbReference type="SUPFAM" id="SSF57850">
    <property type="entry name" value="RING/U-box"/>
    <property type="match status" value="1"/>
</dbReference>
<evidence type="ECO:0000259" key="19">
    <source>
        <dbReference type="PROSITE" id="PS50089"/>
    </source>
</evidence>
<evidence type="ECO:0000256" key="12">
    <source>
        <dbReference type="ARBA" id="ARBA00022989"/>
    </source>
</evidence>
<keyword evidence="14" id="KW-0576">Peroxisome</keyword>
<evidence type="ECO:0000256" key="1">
    <source>
        <dbReference type="ARBA" id="ARBA00004585"/>
    </source>
</evidence>
<dbReference type="STRING" id="37360.A0A0G4J3U0"/>
<evidence type="ECO:0000256" key="2">
    <source>
        <dbReference type="ARBA" id="ARBA00004906"/>
    </source>
</evidence>
<dbReference type="InterPro" id="IPR001841">
    <property type="entry name" value="Znf_RING"/>
</dbReference>
<dbReference type="GO" id="GO:0008270">
    <property type="term" value="F:zinc ion binding"/>
    <property type="evidence" value="ECO:0007669"/>
    <property type="project" value="UniProtKB-KW"/>
</dbReference>
<evidence type="ECO:0000256" key="11">
    <source>
        <dbReference type="ARBA" id="ARBA00022927"/>
    </source>
</evidence>
<dbReference type="PROSITE" id="PS50089">
    <property type="entry name" value="ZF_RING_2"/>
    <property type="match status" value="1"/>
</dbReference>
<dbReference type="PROSITE" id="PS00518">
    <property type="entry name" value="ZF_RING_1"/>
    <property type="match status" value="1"/>
</dbReference>
<dbReference type="Pfam" id="PF04757">
    <property type="entry name" value="Pex2_Pex12"/>
    <property type="match status" value="1"/>
</dbReference>
<evidence type="ECO:0000256" key="13">
    <source>
        <dbReference type="ARBA" id="ARBA00023136"/>
    </source>
</evidence>
<evidence type="ECO:0000256" key="16">
    <source>
        <dbReference type="ARBA" id="ARBA00034438"/>
    </source>
</evidence>
<evidence type="ECO:0000256" key="17">
    <source>
        <dbReference type="ARBA" id="ARBA00034523"/>
    </source>
</evidence>
<evidence type="ECO:0000256" key="9">
    <source>
        <dbReference type="ARBA" id="ARBA00022786"/>
    </source>
</evidence>
<dbReference type="InterPro" id="IPR025654">
    <property type="entry name" value="PEX2/10"/>
</dbReference>
<evidence type="ECO:0000256" key="10">
    <source>
        <dbReference type="ARBA" id="ARBA00022833"/>
    </source>
</evidence>
<evidence type="ECO:0000256" key="5">
    <source>
        <dbReference type="ARBA" id="ARBA00022679"/>
    </source>
</evidence>
<organism evidence="20 21">
    <name type="scientific">Plasmodiophora brassicae</name>
    <name type="common">Clubroot disease agent</name>
    <dbReference type="NCBI Taxonomy" id="37360"/>
    <lineage>
        <taxon>Eukaryota</taxon>
        <taxon>Sar</taxon>
        <taxon>Rhizaria</taxon>
        <taxon>Endomyxa</taxon>
        <taxon>Phytomyxea</taxon>
        <taxon>Plasmodiophorida</taxon>
        <taxon>Plasmodiophoridae</taxon>
        <taxon>Plasmodiophora</taxon>
    </lineage>
</organism>
<keyword evidence="9" id="KW-0833">Ubl conjugation pathway</keyword>
<sequence length="299" mass="32868">MGDKDVQAASAAAASWLEARADDARPKRSATSVVNRVNQVDAVELDAELDRYIHGQLTTTLSPIAPSVVQRFTPEIDAIVRGIVFAFTIGAGVPSPGNQLQNLEYAPMSRTARVCHGLLTVIFPWVFARAQHHAPARIADRVHILLRVAIIVNRIAFLYGSVYRSVTDRIVGAQLRYRRPRVQRQLTFDFMNQELVWTGASEFLLFIVPLLNTSALRSLMRKAFGKSTTVKSGDDGSCGVCGAHPITVPVMSSCNHLFCYYCLRASRMAPDFKCPVCDSEITSQSMVTDRNRTVLGVAG</sequence>
<keyword evidence="4" id="KW-0813">Transport</keyword>
<dbReference type="AlphaFoldDB" id="A0A0G4J3U0"/>
<keyword evidence="12" id="KW-1133">Transmembrane helix</keyword>
<keyword evidence="21" id="KW-1185">Reference proteome</keyword>
<dbReference type="EMBL" id="CDSF01000122">
    <property type="protein sequence ID" value="CEP01946.1"/>
    <property type="molecule type" value="Genomic_DNA"/>
</dbReference>
<evidence type="ECO:0000313" key="21">
    <source>
        <dbReference type="Proteomes" id="UP000039324"/>
    </source>
</evidence>
<evidence type="ECO:0000256" key="15">
    <source>
        <dbReference type="ARBA" id="ARBA00032511"/>
    </source>
</evidence>
<dbReference type="InterPro" id="IPR013083">
    <property type="entry name" value="Znf_RING/FYVE/PHD"/>
</dbReference>
<evidence type="ECO:0000256" key="14">
    <source>
        <dbReference type="ARBA" id="ARBA00023140"/>
    </source>
</evidence>
<evidence type="ECO:0000256" key="18">
    <source>
        <dbReference type="PROSITE-ProRule" id="PRU00175"/>
    </source>
</evidence>
<dbReference type="Pfam" id="PF13920">
    <property type="entry name" value="zf-C3HC4_3"/>
    <property type="match status" value="1"/>
</dbReference>
<keyword evidence="11" id="KW-0653">Protein transport</keyword>
<comment type="pathway">
    <text evidence="2">Protein modification; protein ubiquitination.</text>
</comment>
<accession>A0A0G4J3U0</accession>
<evidence type="ECO:0000256" key="3">
    <source>
        <dbReference type="ARBA" id="ARBA00008704"/>
    </source>
</evidence>
<feature type="domain" description="RING-type" evidence="19">
    <location>
        <begin position="238"/>
        <end position="278"/>
    </location>
</feature>
<dbReference type="SMART" id="SM00184">
    <property type="entry name" value="RING"/>
    <property type="match status" value="1"/>
</dbReference>